<dbReference type="PANTHER" id="PTHR21659:SF112">
    <property type="entry name" value="PROTEIN SNA2-RELATED"/>
    <property type="match status" value="1"/>
</dbReference>
<feature type="transmembrane region" description="Helical" evidence="6">
    <location>
        <begin position="45"/>
        <end position="68"/>
    </location>
</feature>
<dbReference type="EMBL" id="JAZGSY010000025">
    <property type="protein sequence ID" value="KAL1843054.1"/>
    <property type="molecule type" value="Genomic_DNA"/>
</dbReference>
<keyword evidence="4 6" id="KW-1133">Transmembrane helix</keyword>
<name>A0ABR3VME5_HUMIN</name>
<evidence type="ECO:0000256" key="6">
    <source>
        <dbReference type="SAM" id="Phobius"/>
    </source>
</evidence>
<reference evidence="7 8" key="1">
    <citation type="journal article" date="2024" name="Commun. Biol.">
        <title>Comparative genomic analysis of thermophilic fungi reveals convergent evolutionary adaptations and gene losses.</title>
        <authorList>
            <person name="Steindorff A.S."/>
            <person name="Aguilar-Pontes M.V."/>
            <person name="Robinson A.J."/>
            <person name="Andreopoulos B."/>
            <person name="LaButti K."/>
            <person name="Kuo A."/>
            <person name="Mondo S."/>
            <person name="Riley R."/>
            <person name="Otillar R."/>
            <person name="Haridas S."/>
            <person name="Lipzen A."/>
            <person name="Grimwood J."/>
            <person name="Schmutz J."/>
            <person name="Clum A."/>
            <person name="Reid I.D."/>
            <person name="Moisan M.C."/>
            <person name="Butler G."/>
            <person name="Nguyen T.T.M."/>
            <person name="Dewar K."/>
            <person name="Conant G."/>
            <person name="Drula E."/>
            <person name="Henrissat B."/>
            <person name="Hansel C."/>
            <person name="Singer S."/>
            <person name="Hutchinson M.I."/>
            <person name="de Vries R.P."/>
            <person name="Natvig D.O."/>
            <person name="Powell A.J."/>
            <person name="Tsang A."/>
            <person name="Grigoriev I.V."/>
        </authorList>
    </citation>
    <scope>NUCLEOTIDE SEQUENCE [LARGE SCALE GENOMIC DNA]</scope>
    <source>
        <strain evidence="7 8">CBS 620.91</strain>
    </source>
</reference>
<sequence length="94" mass="11058">MVHLHLDLSLKHLRKRIHKAIVYITAFLFPPLAVYLRHRTRRNDFAVNVVLTLLGWYVSALTPLGWYVYTTGGWFYRLLRLLPGVLHALYLVTK</sequence>
<gene>
    <name evidence="7" type="ORF">VTJ49DRAFT_3189</name>
</gene>
<dbReference type="Proteomes" id="UP001583172">
    <property type="component" value="Unassembled WGS sequence"/>
</dbReference>
<comment type="caution">
    <text evidence="7">The sequence shown here is derived from an EMBL/GenBank/DDBJ whole genome shotgun (WGS) entry which is preliminary data.</text>
</comment>
<dbReference type="Pfam" id="PF01679">
    <property type="entry name" value="Pmp3"/>
    <property type="match status" value="1"/>
</dbReference>
<evidence type="ECO:0000256" key="3">
    <source>
        <dbReference type="ARBA" id="ARBA00022692"/>
    </source>
</evidence>
<feature type="transmembrane region" description="Helical" evidence="6">
    <location>
        <begin position="20"/>
        <end position="38"/>
    </location>
</feature>
<evidence type="ECO:0000256" key="1">
    <source>
        <dbReference type="ARBA" id="ARBA00004370"/>
    </source>
</evidence>
<dbReference type="InterPro" id="IPR000612">
    <property type="entry name" value="PMP3"/>
</dbReference>
<organism evidence="7 8">
    <name type="scientific">Humicola insolens</name>
    <name type="common">Soft-rot fungus</name>
    <dbReference type="NCBI Taxonomy" id="85995"/>
    <lineage>
        <taxon>Eukaryota</taxon>
        <taxon>Fungi</taxon>
        <taxon>Dikarya</taxon>
        <taxon>Ascomycota</taxon>
        <taxon>Pezizomycotina</taxon>
        <taxon>Sordariomycetes</taxon>
        <taxon>Sordariomycetidae</taxon>
        <taxon>Sordariales</taxon>
        <taxon>Chaetomiaceae</taxon>
        <taxon>Mycothermus</taxon>
    </lineage>
</organism>
<evidence type="ECO:0000313" key="8">
    <source>
        <dbReference type="Proteomes" id="UP001583172"/>
    </source>
</evidence>
<evidence type="ECO:0000256" key="4">
    <source>
        <dbReference type="ARBA" id="ARBA00022989"/>
    </source>
</evidence>
<evidence type="ECO:0000313" key="7">
    <source>
        <dbReference type="EMBL" id="KAL1843054.1"/>
    </source>
</evidence>
<comment type="subcellular location">
    <subcellularLocation>
        <location evidence="1">Membrane</location>
    </subcellularLocation>
</comment>
<comment type="similarity">
    <text evidence="2">Belongs to the UPF0057 (PMP3) family.</text>
</comment>
<accession>A0ABR3VME5</accession>
<dbReference type="PANTHER" id="PTHR21659">
    <property type="entry name" value="HYDROPHOBIC PROTEIN RCI2 LOW TEMPERATURE AND SALT RESPONSIVE PROTEIN LTI6 -RELATED"/>
    <property type="match status" value="1"/>
</dbReference>
<evidence type="ECO:0000256" key="5">
    <source>
        <dbReference type="ARBA" id="ARBA00023136"/>
    </source>
</evidence>
<protein>
    <submittedName>
        <fullName evidence="7">Uncharacterized protein</fullName>
    </submittedName>
</protein>
<proteinExistence type="inferred from homology"/>
<keyword evidence="8" id="KW-1185">Reference proteome</keyword>
<keyword evidence="5 6" id="KW-0472">Membrane</keyword>
<keyword evidence="3 6" id="KW-0812">Transmembrane</keyword>
<evidence type="ECO:0000256" key="2">
    <source>
        <dbReference type="ARBA" id="ARBA00009530"/>
    </source>
</evidence>